<evidence type="ECO:0000313" key="4">
    <source>
        <dbReference type="Proteomes" id="UP000037035"/>
    </source>
</evidence>
<protein>
    <recommendedName>
        <fullName evidence="2">Tet-like 2OG-Fe(II) oxygenase domain-containing protein</fullName>
    </recommendedName>
</protein>
<dbReference type="AlphaFoldDB" id="A0A0L6VQ05"/>
<dbReference type="EMBL" id="LAVV01002464">
    <property type="protein sequence ID" value="KNZ62806.1"/>
    <property type="molecule type" value="Genomic_DNA"/>
</dbReference>
<comment type="caution">
    <text evidence="3">The sequence shown here is derived from an EMBL/GenBank/DDBJ whole genome shotgun (WGS) entry which is preliminary data.</text>
</comment>
<dbReference type="VEuPathDB" id="FungiDB:VP01_12218g1"/>
<evidence type="ECO:0000259" key="2">
    <source>
        <dbReference type="Pfam" id="PF20515"/>
    </source>
</evidence>
<accession>A0A0L6VQ05</accession>
<feature type="domain" description="Tet-like 2OG-Fe(II) oxygenase" evidence="2">
    <location>
        <begin position="2"/>
        <end position="50"/>
    </location>
</feature>
<feature type="non-terminal residue" evidence="3">
    <location>
        <position position="1"/>
    </location>
</feature>
<organism evidence="3 4">
    <name type="scientific">Puccinia sorghi</name>
    <dbReference type="NCBI Taxonomy" id="27349"/>
    <lineage>
        <taxon>Eukaryota</taxon>
        <taxon>Fungi</taxon>
        <taxon>Dikarya</taxon>
        <taxon>Basidiomycota</taxon>
        <taxon>Pucciniomycotina</taxon>
        <taxon>Pucciniomycetes</taxon>
        <taxon>Pucciniales</taxon>
        <taxon>Pucciniaceae</taxon>
        <taxon>Puccinia</taxon>
    </lineage>
</organism>
<keyword evidence="1" id="KW-1133">Transmembrane helix</keyword>
<reference evidence="3 4" key="1">
    <citation type="submission" date="2015-08" db="EMBL/GenBank/DDBJ databases">
        <title>Next Generation Sequencing and Analysis of the Genome of Puccinia sorghi L Schw, the Causal Agent of Maize Common Rust.</title>
        <authorList>
            <person name="Rochi L."/>
            <person name="Burguener G."/>
            <person name="Darino M."/>
            <person name="Turjanski A."/>
            <person name="Kreff E."/>
            <person name="Dieguez M.J."/>
            <person name="Sacco F."/>
        </authorList>
    </citation>
    <scope>NUCLEOTIDE SEQUENCE [LARGE SCALE GENOMIC DNA]</scope>
    <source>
        <strain evidence="3 4">RO10H11247</strain>
    </source>
</reference>
<keyword evidence="1" id="KW-0472">Membrane</keyword>
<evidence type="ECO:0000256" key="1">
    <source>
        <dbReference type="SAM" id="Phobius"/>
    </source>
</evidence>
<proteinExistence type="predicted"/>
<dbReference type="Pfam" id="PF20515">
    <property type="entry name" value="2OG-FeII_Oxy_6"/>
    <property type="match status" value="1"/>
</dbReference>
<gene>
    <name evidence="3" type="ORF">VP01_12218g1</name>
</gene>
<evidence type="ECO:0000313" key="3">
    <source>
        <dbReference type="EMBL" id="KNZ62806.1"/>
    </source>
</evidence>
<dbReference type="Proteomes" id="UP000037035">
    <property type="component" value="Unassembled WGS sequence"/>
</dbReference>
<dbReference type="InterPro" id="IPR046798">
    <property type="entry name" value="2OG-FeII_Oxy_6"/>
</dbReference>
<feature type="transmembrane region" description="Helical" evidence="1">
    <location>
        <begin position="51"/>
        <end position="71"/>
    </location>
</feature>
<name>A0A0L6VQ05_9BASI</name>
<keyword evidence="1" id="KW-0812">Transmembrane</keyword>
<sequence>EPDGYCKLQSHVPEQNTFIGKRFYFLSSPLFDEVKKQHNALKAPGLESVKFLFFPFFFSCDILVFPFLYILSCSHSLF</sequence>
<keyword evidence="4" id="KW-1185">Reference proteome</keyword>